<proteinExistence type="predicted"/>
<reference evidence="1 2" key="1">
    <citation type="journal article" date="2018" name="ISME J.">
        <title>Endosymbiont genomes yield clues of tubeworm success.</title>
        <authorList>
            <person name="Li Y."/>
            <person name="Liles M.R."/>
            <person name="Halanych K.M."/>
        </authorList>
    </citation>
    <scope>NUCLEOTIDE SEQUENCE [LARGE SCALE GENOMIC DNA]</scope>
    <source>
        <strain evidence="1">A1462</strain>
    </source>
</reference>
<accession>A0A370DH04</accession>
<dbReference type="EMBL" id="QFXE01000018">
    <property type="protein sequence ID" value="RDH83607.1"/>
    <property type="molecule type" value="Genomic_DNA"/>
</dbReference>
<dbReference type="AlphaFoldDB" id="A0A370DH04"/>
<protein>
    <submittedName>
        <fullName evidence="1">Uncharacterized protein</fullName>
    </submittedName>
</protein>
<evidence type="ECO:0000313" key="1">
    <source>
        <dbReference type="EMBL" id="RDH83607.1"/>
    </source>
</evidence>
<comment type="caution">
    <text evidence="1">The sequence shown here is derived from an EMBL/GenBank/DDBJ whole genome shotgun (WGS) entry which is preliminary data.</text>
</comment>
<gene>
    <name evidence="1" type="ORF">DIZ78_13915</name>
</gene>
<name>A0A370DH04_9GAMM</name>
<keyword evidence="2" id="KW-1185">Reference proteome</keyword>
<evidence type="ECO:0000313" key="2">
    <source>
        <dbReference type="Proteomes" id="UP000254771"/>
    </source>
</evidence>
<dbReference type="Proteomes" id="UP000254771">
    <property type="component" value="Unassembled WGS sequence"/>
</dbReference>
<organism evidence="1 2">
    <name type="scientific">endosymbiont of Escarpia spicata</name>
    <dbReference type="NCBI Taxonomy" id="2200908"/>
    <lineage>
        <taxon>Bacteria</taxon>
        <taxon>Pseudomonadati</taxon>
        <taxon>Pseudomonadota</taxon>
        <taxon>Gammaproteobacteria</taxon>
        <taxon>sulfur-oxidizing symbionts</taxon>
    </lineage>
</organism>
<sequence>MAAFQIAINDFGVMLEVESDYAHGIAQVDALNAGEEFDFLIIADANMFMAAAKPTVQSYRLLMPCFMQTQYIVTNPTMYSYDARRLWFANASTGEAQFKMKTPDIKQYIREKPNTLEISDVQNKFLELDRGEAIISWEPIISVHGNNRPDLIVTPSNGYKVTTSMYCNKSFNSPSTMQIRSALQEVLIAAWNKARLEPLTAHLRMLQNSELRKEYVSSVGTEIS</sequence>